<feature type="domain" description="Methyl-accepting transducer" evidence="13">
    <location>
        <begin position="276"/>
        <end position="505"/>
    </location>
</feature>
<dbReference type="Gene3D" id="1.10.287.950">
    <property type="entry name" value="Methyl-accepting chemotaxis protein"/>
    <property type="match status" value="1"/>
</dbReference>
<dbReference type="Pfam" id="PF02203">
    <property type="entry name" value="TarH"/>
    <property type="match status" value="1"/>
</dbReference>
<keyword evidence="7 12" id="KW-1133">Transmembrane helix</keyword>
<dbReference type="InterPro" id="IPR004090">
    <property type="entry name" value="Chemotax_Me-accpt_rcpt"/>
</dbReference>
<evidence type="ECO:0000256" key="10">
    <source>
        <dbReference type="ARBA" id="ARBA00029447"/>
    </source>
</evidence>
<keyword evidence="16" id="KW-1185">Reference proteome</keyword>
<dbReference type="CDD" id="cd06225">
    <property type="entry name" value="HAMP"/>
    <property type="match status" value="1"/>
</dbReference>
<evidence type="ECO:0000256" key="9">
    <source>
        <dbReference type="ARBA" id="ARBA00023224"/>
    </source>
</evidence>
<evidence type="ECO:0000259" key="14">
    <source>
        <dbReference type="PROSITE" id="PS50885"/>
    </source>
</evidence>
<evidence type="ECO:0000256" key="12">
    <source>
        <dbReference type="SAM" id="Phobius"/>
    </source>
</evidence>
<dbReference type="Pfam" id="PF00015">
    <property type="entry name" value="MCPsignal"/>
    <property type="match status" value="1"/>
</dbReference>
<dbReference type="STRING" id="463040.CAL15_06330"/>
<keyword evidence="6 12" id="KW-0812">Transmembrane</keyword>
<dbReference type="SMART" id="SM00304">
    <property type="entry name" value="HAMP"/>
    <property type="match status" value="1"/>
</dbReference>
<evidence type="ECO:0000256" key="3">
    <source>
        <dbReference type="ARBA" id="ARBA00022481"/>
    </source>
</evidence>
<gene>
    <name evidence="15" type="ORF">CAL15_06330</name>
</gene>
<dbReference type="PROSITE" id="PS50111">
    <property type="entry name" value="CHEMOTAXIS_TRANSDUC_2"/>
    <property type="match status" value="1"/>
</dbReference>
<accession>A0A1W6Z9J3</accession>
<evidence type="ECO:0000256" key="4">
    <source>
        <dbReference type="ARBA" id="ARBA00022500"/>
    </source>
</evidence>
<evidence type="ECO:0000256" key="8">
    <source>
        <dbReference type="ARBA" id="ARBA00023136"/>
    </source>
</evidence>
<dbReference type="PANTHER" id="PTHR43531:SF14">
    <property type="entry name" value="METHYL-ACCEPTING CHEMOTAXIS PROTEIN I-RELATED"/>
    <property type="match status" value="1"/>
</dbReference>
<dbReference type="InterPro" id="IPR051310">
    <property type="entry name" value="MCP_chemotaxis"/>
</dbReference>
<dbReference type="GO" id="GO:0004888">
    <property type="term" value="F:transmembrane signaling receptor activity"/>
    <property type="evidence" value="ECO:0007669"/>
    <property type="project" value="InterPro"/>
</dbReference>
<dbReference type="KEGG" id="bgm:CAL15_06330"/>
<protein>
    <submittedName>
        <fullName evidence="15">Methyl-accepting chemotaxis protein</fullName>
    </submittedName>
</protein>
<dbReference type="GO" id="GO:0007165">
    <property type="term" value="P:signal transduction"/>
    <property type="evidence" value="ECO:0007669"/>
    <property type="project" value="UniProtKB-KW"/>
</dbReference>
<dbReference type="PANTHER" id="PTHR43531">
    <property type="entry name" value="PROTEIN ICFG"/>
    <property type="match status" value="1"/>
</dbReference>
<evidence type="ECO:0000259" key="13">
    <source>
        <dbReference type="PROSITE" id="PS50111"/>
    </source>
</evidence>
<feature type="domain" description="HAMP" evidence="14">
    <location>
        <begin position="219"/>
        <end position="271"/>
    </location>
</feature>
<dbReference type="EMBL" id="CP021111">
    <property type="protein sequence ID" value="ARP94031.1"/>
    <property type="molecule type" value="Genomic_DNA"/>
</dbReference>
<organism evidence="15 16">
    <name type="scientific">Bordetella genomosp. 13</name>
    <dbReference type="NCBI Taxonomy" id="463040"/>
    <lineage>
        <taxon>Bacteria</taxon>
        <taxon>Pseudomonadati</taxon>
        <taxon>Pseudomonadota</taxon>
        <taxon>Betaproteobacteria</taxon>
        <taxon>Burkholderiales</taxon>
        <taxon>Alcaligenaceae</taxon>
        <taxon>Bordetella</taxon>
    </lineage>
</organism>
<keyword evidence="8 12" id="KW-0472">Membrane</keyword>
<keyword evidence="9 11" id="KW-0807">Transducer</keyword>
<dbReference type="AlphaFoldDB" id="A0A1W6Z9J3"/>
<evidence type="ECO:0000256" key="1">
    <source>
        <dbReference type="ARBA" id="ARBA00004429"/>
    </source>
</evidence>
<dbReference type="RefSeq" id="WP_086077801.1">
    <property type="nucleotide sequence ID" value="NZ_CP021111.1"/>
</dbReference>
<evidence type="ECO:0000256" key="2">
    <source>
        <dbReference type="ARBA" id="ARBA00022475"/>
    </source>
</evidence>
<comment type="subcellular location">
    <subcellularLocation>
        <location evidence="1">Cell inner membrane</location>
        <topology evidence="1">Multi-pass membrane protein</topology>
    </subcellularLocation>
</comment>
<keyword evidence="2" id="KW-1003">Cell membrane</keyword>
<dbReference type="InterPro" id="IPR003660">
    <property type="entry name" value="HAMP_dom"/>
</dbReference>
<sequence>MSKSLNGLKVSTALTATLVMFVALFAIAAVAAIWILRGDQRAIEQLGRVNIERASDLSDLSSRLFQARADLAVAKTYMEGGQEAPRDEALARAGALLESARASRKRLADNPDGDAEGAALYKEVMDASQALDAEVMGPLHKAISGWNGIEANKLADNVMPKVGERYIAAVDKYQGYTRAVGRTAVEDAASMQGRAMIAALLMVAGVMLIALVVRVAFHRGILRPLTEAGKQFDRIADGDLTGKLTVRSNNEIGVLYAAMGRMQSGLTDAVAAVRHSVEEIHAGSGEIAEAGNDMSDRSSRQAGALQEAAASLTELAATVTGNAQHASTANQQAQEVSQLARRGGAAVDEAVGSMEGIATASRRIAEIVGVVDGIAFQTNLLALNAAVEAARAGAQGRGFAVVAGEVRTLAQRSAQAAREIKELIDDASERVSAGVRQVGNAGQTMKQVVESVDRITGIVAGISDASAQQAEGVAAVNQAVAEIERNTQENAAMVEETAAAVASLAEQAIVLRQAVSVFTLEQDAAADEAPRAGAPAAVYAGAAPRLGVQPKYLPA</sequence>
<dbReference type="GO" id="GO:0006935">
    <property type="term" value="P:chemotaxis"/>
    <property type="evidence" value="ECO:0007669"/>
    <property type="project" value="UniProtKB-KW"/>
</dbReference>
<evidence type="ECO:0000256" key="11">
    <source>
        <dbReference type="PROSITE-ProRule" id="PRU00284"/>
    </source>
</evidence>
<dbReference type="Proteomes" id="UP000194161">
    <property type="component" value="Chromosome"/>
</dbReference>
<keyword evidence="5" id="KW-0997">Cell inner membrane</keyword>
<evidence type="ECO:0000313" key="16">
    <source>
        <dbReference type="Proteomes" id="UP000194161"/>
    </source>
</evidence>
<feature type="transmembrane region" description="Helical" evidence="12">
    <location>
        <begin position="197"/>
        <end position="217"/>
    </location>
</feature>
<dbReference type="PROSITE" id="PS50885">
    <property type="entry name" value="HAMP"/>
    <property type="match status" value="1"/>
</dbReference>
<evidence type="ECO:0000256" key="5">
    <source>
        <dbReference type="ARBA" id="ARBA00022519"/>
    </source>
</evidence>
<name>A0A1W6Z9J3_9BORD</name>
<proteinExistence type="inferred from homology"/>
<evidence type="ECO:0000256" key="6">
    <source>
        <dbReference type="ARBA" id="ARBA00022692"/>
    </source>
</evidence>
<dbReference type="SMART" id="SM00283">
    <property type="entry name" value="MA"/>
    <property type="match status" value="1"/>
</dbReference>
<evidence type="ECO:0000256" key="7">
    <source>
        <dbReference type="ARBA" id="ARBA00022989"/>
    </source>
</evidence>
<keyword evidence="3" id="KW-0488">Methylation</keyword>
<comment type="similarity">
    <text evidence="10">Belongs to the methyl-accepting chemotaxis (MCP) protein family.</text>
</comment>
<dbReference type="SUPFAM" id="SSF58104">
    <property type="entry name" value="Methyl-accepting chemotaxis protein (MCP) signaling domain"/>
    <property type="match status" value="1"/>
</dbReference>
<dbReference type="GO" id="GO:0005886">
    <property type="term" value="C:plasma membrane"/>
    <property type="evidence" value="ECO:0007669"/>
    <property type="project" value="UniProtKB-SubCell"/>
</dbReference>
<dbReference type="InterPro" id="IPR003122">
    <property type="entry name" value="Tar_rcpt_lig-bd"/>
</dbReference>
<dbReference type="FunFam" id="1.10.287.950:FF:000001">
    <property type="entry name" value="Methyl-accepting chemotaxis sensory transducer"/>
    <property type="match status" value="1"/>
</dbReference>
<dbReference type="OrthoDB" id="9806477at2"/>
<dbReference type="PRINTS" id="PR00260">
    <property type="entry name" value="CHEMTRNSDUCR"/>
</dbReference>
<keyword evidence="4" id="KW-0145">Chemotaxis</keyword>
<dbReference type="Pfam" id="PF00672">
    <property type="entry name" value="HAMP"/>
    <property type="match status" value="1"/>
</dbReference>
<dbReference type="InterPro" id="IPR004089">
    <property type="entry name" value="MCPsignal_dom"/>
</dbReference>
<evidence type="ECO:0000313" key="15">
    <source>
        <dbReference type="EMBL" id="ARP94031.1"/>
    </source>
</evidence>
<reference evidence="15 16" key="1">
    <citation type="submission" date="2017-05" db="EMBL/GenBank/DDBJ databases">
        <title>Complete and WGS of Bordetella genogroups.</title>
        <authorList>
            <person name="Spilker T."/>
            <person name="LiPuma J."/>
        </authorList>
    </citation>
    <scope>NUCLEOTIDE SEQUENCE [LARGE SCALE GENOMIC DNA]</scope>
    <source>
        <strain evidence="15 16">AU7206</strain>
    </source>
</reference>
<feature type="transmembrane region" description="Helical" evidence="12">
    <location>
        <begin position="12"/>
        <end position="36"/>
    </location>
</feature>